<dbReference type="OrthoDB" id="9770040at2"/>
<feature type="transmembrane region" description="Helical" evidence="1">
    <location>
        <begin position="338"/>
        <end position="360"/>
    </location>
</feature>
<feature type="transmembrane region" description="Helical" evidence="1">
    <location>
        <begin position="21"/>
        <end position="47"/>
    </location>
</feature>
<feature type="transmembrane region" description="Helical" evidence="1">
    <location>
        <begin position="179"/>
        <end position="196"/>
    </location>
</feature>
<dbReference type="RefSeq" id="WP_013149344.1">
    <property type="nucleotide sequence ID" value="NC_014207.1"/>
</dbReference>
<dbReference type="Pfam" id="PF05940">
    <property type="entry name" value="NnrS"/>
    <property type="match status" value="1"/>
</dbReference>
<gene>
    <name evidence="2" type="ordered locus">M301_2684</name>
</gene>
<sequence>MQIQINIPNSESAKKLALFNLGFRPFFLGASVFAVISMAAWMLVYFSYVSVSVENISISQWHAHEMLYGYGMAVVAGFLLTAIKNWTGLPTVFGKPLMVLFALWCAARLLFLFGAALLPWAASADLLFGLMLIIAIAMPLVKAKQWKQLVVVSKVILLWVGNLIFYLGCFGILTSGMAYAINGAVLLFISLILMIGRRVIPFFIERGTESRVQLKQYQWLDISILVFFIVLFINAIFIQIPYLTAMFAWTLFTLNGYRLFNWHTAGIWRVPLLWSLYLSAWYINVGFFFYGLQALYSSLSILTLHLFTIGGIGLMALSMMSRVALGHTGRDVRKPSRWIGLAFAGLVVSVLFRAFVPMFASQLYMSWMLVAAMLWIFSFAVFVVIYTPILLKPRADGAFG</sequence>
<protein>
    <submittedName>
        <fullName evidence="2">NnrS family protein</fullName>
    </submittedName>
</protein>
<feature type="transmembrane region" description="Helical" evidence="1">
    <location>
        <begin position="155"/>
        <end position="173"/>
    </location>
</feature>
<organism evidence="2 3">
    <name type="scientific">Methylotenera versatilis (strain 301)</name>
    <dbReference type="NCBI Taxonomy" id="666681"/>
    <lineage>
        <taxon>Bacteria</taxon>
        <taxon>Pseudomonadati</taxon>
        <taxon>Pseudomonadota</taxon>
        <taxon>Betaproteobacteria</taxon>
        <taxon>Nitrosomonadales</taxon>
        <taxon>Methylophilaceae</taxon>
        <taxon>Methylotenera</taxon>
    </lineage>
</organism>
<dbReference type="eggNOG" id="COG3213">
    <property type="taxonomic scope" value="Bacteria"/>
</dbReference>
<keyword evidence="1" id="KW-0472">Membrane</keyword>
<dbReference type="KEGG" id="meh:M301_2684"/>
<feature type="transmembrane region" description="Helical" evidence="1">
    <location>
        <begin position="298"/>
        <end position="317"/>
    </location>
</feature>
<name>D7DP08_METV0</name>
<feature type="transmembrane region" description="Helical" evidence="1">
    <location>
        <begin position="67"/>
        <end position="86"/>
    </location>
</feature>
<feature type="transmembrane region" description="Helical" evidence="1">
    <location>
        <begin position="126"/>
        <end position="143"/>
    </location>
</feature>
<feature type="transmembrane region" description="Helical" evidence="1">
    <location>
        <begin position="366"/>
        <end position="391"/>
    </location>
</feature>
<feature type="transmembrane region" description="Helical" evidence="1">
    <location>
        <begin position="217"/>
        <end position="236"/>
    </location>
</feature>
<dbReference type="AlphaFoldDB" id="D7DP08"/>
<keyword evidence="1" id="KW-1133">Transmembrane helix</keyword>
<feature type="transmembrane region" description="Helical" evidence="1">
    <location>
        <begin position="98"/>
        <end position="120"/>
    </location>
</feature>
<dbReference type="STRING" id="666681.M301_2684"/>
<evidence type="ECO:0000256" key="1">
    <source>
        <dbReference type="SAM" id="Phobius"/>
    </source>
</evidence>
<dbReference type="EMBL" id="CP002056">
    <property type="protein sequence ID" value="ADI31039.1"/>
    <property type="molecule type" value="Genomic_DNA"/>
</dbReference>
<dbReference type="HOGENOM" id="CLU_041785_2_0_4"/>
<dbReference type="InterPro" id="IPR010266">
    <property type="entry name" value="NnrS"/>
</dbReference>
<keyword evidence="1" id="KW-0812">Transmembrane</keyword>
<feature type="transmembrane region" description="Helical" evidence="1">
    <location>
        <begin position="272"/>
        <end position="292"/>
    </location>
</feature>
<accession>D7DP08</accession>
<evidence type="ECO:0000313" key="2">
    <source>
        <dbReference type="EMBL" id="ADI31039.1"/>
    </source>
</evidence>
<dbReference type="Proteomes" id="UP000000383">
    <property type="component" value="Chromosome"/>
</dbReference>
<evidence type="ECO:0000313" key="3">
    <source>
        <dbReference type="Proteomes" id="UP000000383"/>
    </source>
</evidence>
<reference evidence="3" key="1">
    <citation type="submission" date="2010-05" db="EMBL/GenBank/DDBJ databases">
        <title>Complete sequence of Methylotenera sp. 301.</title>
        <authorList>
            <person name="Lucas S."/>
            <person name="Copeland A."/>
            <person name="Lapidus A."/>
            <person name="Cheng J.-F."/>
            <person name="Bruce D."/>
            <person name="Goodwin L."/>
            <person name="Pitluck S."/>
            <person name="Clum A."/>
            <person name="Land M."/>
            <person name="Hauser L."/>
            <person name="Kyrpides N."/>
            <person name="Ivanova N."/>
            <person name="Chistoservova L."/>
            <person name="Kalyuzhnaya M."/>
            <person name="Woyke T."/>
        </authorList>
    </citation>
    <scope>NUCLEOTIDE SEQUENCE [LARGE SCALE GENOMIC DNA]</scope>
    <source>
        <strain evidence="3">301</strain>
    </source>
</reference>
<proteinExistence type="predicted"/>
<reference evidence="2 3" key="2">
    <citation type="journal article" date="2011" name="J. Bacteriol.">
        <title>Genomes of three methylotrophs from a single niche uncover genetic and metabolic divergence of Methylophilaceae.</title>
        <authorList>
            <person name="Lapidus A."/>
            <person name="Clum A."/>
            <person name="Labutti K."/>
            <person name="Kaluzhnaya M.G."/>
            <person name="Lim S."/>
            <person name="Beck D.A."/>
            <person name="Glavina Del Rio T."/>
            <person name="Nolan M."/>
            <person name="Mavromatis K."/>
            <person name="Huntemann M."/>
            <person name="Lucas S."/>
            <person name="Lidstrom M.E."/>
            <person name="Ivanova N."/>
            <person name="Chistoserdova L."/>
        </authorList>
    </citation>
    <scope>NUCLEOTIDE SEQUENCE [LARGE SCALE GENOMIC DNA]</scope>
    <source>
        <strain evidence="2 3">301</strain>
    </source>
</reference>
<keyword evidence="3" id="KW-1185">Reference proteome</keyword>